<evidence type="ECO:0000313" key="2">
    <source>
        <dbReference type="EMBL" id="KKN86626.1"/>
    </source>
</evidence>
<feature type="region of interest" description="Disordered" evidence="1">
    <location>
        <begin position="150"/>
        <end position="197"/>
    </location>
</feature>
<dbReference type="EMBL" id="LAZR01000146">
    <property type="protein sequence ID" value="KKN86626.1"/>
    <property type="molecule type" value="Genomic_DNA"/>
</dbReference>
<accession>A0A0F9WKT0</accession>
<evidence type="ECO:0008006" key="3">
    <source>
        <dbReference type="Google" id="ProtNLM"/>
    </source>
</evidence>
<evidence type="ECO:0000256" key="1">
    <source>
        <dbReference type="SAM" id="MobiDB-lite"/>
    </source>
</evidence>
<feature type="compositionally biased region" description="Acidic residues" evidence="1">
    <location>
        <begin position="156"/>
        <end position="180"/>
    </location>
</feature>
<comment type="caution">
    <text evidence="2">The sequence shown here is derived from an EMBL/GenBank/DDBJ whole genome shotgun (WGS) entry which is preliminary data.</text>
</comment>
<protein>
    <recommendedName>
        <fullName evidence="3">DNA-binding protein</fullName>
    </recommendedName>
</protein>
<sequence>MPVEIEKASEFEISEKKMFGQRHSKYLKDGDLIRHFVNTKEYLTEKDLAELLGVTANTAKDRANPFASDKEIYVDIGKEVQPVSIPRLLARRLDKPQGDDQDHFMFAFINHDPAFSDLHIPEDDPEYPFDEVIDKIVGYLNMKRLSPSDVRKLQEVQEEDDDDPMNAPSAEEDTEPEESGEALPASQKRGATKPQKK</sequence>
<proteinExistence type="predicted"/>
<gene>
    <name evidence="2" type="ORF">LCGC14_0268020</name>
</gene>
<dbReference type="AlphaFoldDB" id="A0A0F9WKT0"/>
<reference evidence="2" key="1">
    <citation type="journal article" date="2015" name="Nature">
        <title>Complex archaea that bridge the gap between prokaryotes and eukaryotes.</title>
        <authorList>
            <person name="Spang A."/>
            <person name="Saw J.H."/>
            <person name="Jorgensen S.L."/>
            <person name="Zaremba-Niedzwiedzka K."/>
            <person name="Martijn J."/>
            <person name="Lind A.E."/>
            <person name="van Eijk R."/>
            <person name="Schleper C."/>
            <person name="Guy L."/>
            <person name="Ettema T.J."/>
        </authorList>
    </citation>
    <scope>NUCLEOTIDE SEQUENCE</scope>
</reference>
<name>A0A0F9WKT0_9ZZZZ</name>
<organism evidence="2">
    <name type="scientific">marine sediment metagenome</name>
    <dbReference type="NCBI Taxonomy" id="412755"/>
    <lineage>
        <taxon>unclassified sequences</taxon>
        <taxon>metagenomes</taxon>
        <taxon>ecological metagenomes</taxon>
    </lineage>
</organism>